<gene>
    <name evidence="1" type="ORF">UFOVP247_189</name>
</gene>
<sequence length="311" mass="34739">MAHEVETMAYAGETPWHGLGVPVHNDLTPEQMLVKAGLDWTVEKYPTYCEIDGEKIETSDQALVRSSDKKILSVVSGDWNPVQNQQAFEFFNDFVMEGDMEMHTAGSLKGGTNVWALAKVKDSFEILGGDKVEPYLLFSNPHQYGKCIDIRFTAIRVVCNNTLTLSLAGKSDLMVRLNHRRQFDAEMVKRTLGVAKKSLGTYKEVAEFLSSKNFTGDSLNAYLRGVFPALTKKDNDIMSRPAETALEVLETQPGAEFGKGTWWQAFNAVTYTTDHLLGHNVDTRLQSAWFGNNRQRKINALDMAVEFADAA</sequence>
<evidence type="ECO:0000313" key="1">
    <source>
        <dbReference type="EMBL" id="CAB5221533.1"/>
    </source>
</evidence>
<reference evidence="1" key="1">
    <citation type="submission" date="2020-05" db="EMBL/GenBank/DDBJ databases">
        <authorList>
            <person name="Chiriac C."/>
            <person name="Salcher M."/>
            <person name="Ghai R."/>
            <person name="Kavagutti S V."/>
        </authorList>
    </citation>
    <scope>NUCLEOTIDE SEQUENCE</scope>
</reference>
<protein>
    <submittedName>
        <fullName evidence="1">LGT_TIGR03299, phage/plasmid-like protein TIGR03299</fullName>
    </submittedName>
</protein>
<name>A0A6J7X2M4_9CAUD</name>
<dbReference type="InterPro" id="IPR017686">
    <property type="entry name" value="Phg/plasmid-like_prot"/>
</dbReference>
<dbReference type="EMBL" id="LR798288">
    <property type="protein sequence ID" value="CAB5221533.1"/>
    <property type="molecule type" value="Genomic_DNA"/>
</dbReference>
<organism evidence="1">
    <name type="scientific">uncultured Caudovirales phage</name>
    <dbReference type="NCBI Taxonomy" id="2100421"/>
    <lineage>
        <taxon>Viruses</taxon>
        <taxon>Duplodnaviria</taxon>
        <taxon>Heunggongvirae</taxon>
        <taxon>Uroviricota</taxon>
        <taxon>Caudoviricetes</taxon>
        <taxon>Peduoviridae</taxon>
        <taxon>Maltschvirus</taxon>
        <taxon>Maltschvirus maltsch</taxon>
    </lineage>
</organism>
<dbReference type="Pfam" id="PF06067">
    <property type="entry name" value="DUF932"/>
    <property type="match status" value="1"/>
</dbReference>
<dbReference type="NCBIfam" id="TIGR03299">
    <property type="entry name" value="LGT_TIGR03299"/>
    <property type="match status" value="1"/>
</dbReference>
<proteinExistence type="predicted"/>
<dbReference type="InterPro" id="IPR026325">
    <property type="entry name" value="DUF932"/>
</dbReference>
<accession>A0A6J7X2M4</accession>